<evidence type="ECO:0000256" key="1">
    <source>
        <dbReference type="ARBA" id="ARBA00005417"/>
    </source>
</evidence>
<feature type="non-terminal residue" evidence="6">
    <location>
        <position position="1"/>
    </location>
</feature>
<evidence type="ECO:0000256" key="3">
    <source>
        <dbReference type="ARBA" id="ARBA00022741"/>
    </source>
</evidence>
<keyword evidence="3" id="KW-0547">Nucleotide-binding</keyword>
<protein>
    <recommendedName>
        <fullName evidence="5">ABC transporter domain-containing protein</fullName>
    </recommendedName>
</protein>
<name>A0A381RVW0_9ZZZZ</name>
<dbReference type="CDD" id="cd03257">
    <property type="entry name" value="ABC_NikE_OppD_transporters"/>
    <property type="match status" value="1"/>
</dbReference>
<proteinExistence type="inferred from homology"/>
<feature type="domain" description="ABC transporter" evidence="5">
    <location>
        <begin position="2"/>
        <end position="242"/>
    </location>
</feature>
<dbReference type="FunFam" id="3.40.50.300:FF:000016">
    <property type="entry name" value="Oligopeptide ABC transporter ATP-binding component"/>
    <property type="match status" value="1"/>
</dbReference>
<dbReference type="NCBIfam" id="TIGR01727">
    <property type="entry name" value="oligo_HPY"/>
    <property type="match status" value="1"/>
</dbReference>
<dbReference type="InterPro" id="IPR003593">
    <property type="entry name" value="AAA+_ATPase"/>
</dbReference>
<evidence type="ECO:0000256" key="2">
    <source>
        <dbReference type="ARBA" id="ARBA00022448"/>
    </source>
</evidence>
<dbReference type="GO" id="GO:0015833">
    <property type="term" value="P:peptide transport"/>
    <property type="evidence" value="ECO:0007669"/>
    <property type="project" value="InterPro"/>
</dbReference>
<evidence type="ECO:0000313" key="6">
    <source>
        <dbReference type="EMBL" id="SUZ96002.1"/>
    </source>
</evidence>
<dbReference type="PANTHER" id="PTHR43776:SF7">
    <property type="entry name" value="D,D-DIPEPTIDE TRANSPORT ATP-BINDING PROTEIN DDPF-RELATED"/>
    <property type="match status" value="1"/>
</dbReference>
<dbReference type="Pfam" id="PF00005">
    <property type="entry name" value="ABC_tran"/>
    <property type="match status" value="1"/>
</dbReference>
<dbReference type="PROSITE" id="PS50893">
    <property type="entry name" value="ABC_TRANSPORTER_2"/>
    <property type="match status" value="1"/>
</dbReference>
<dbReference type="AlphaFoldDB" id="A0A381RVW0"/>
<dbReference type="InterPro" id="IPR003439">
    <property type="entry name" value="ABC_transporter-like_ATP-bd"/>
</dbReference>
<dbReference type="Gene3D" id="3.40.50.300">
    <property type="entry name" value="P-loop containing nucleotide triphosphate hydrolases"/>
    <property type="match status" value="1"/>
</dbReference>
<dbReference type="InterPro" id="IPR013563">
    <property type="entry name" value="Oligopep_ABC_C"/>
</dbReference>
<dbReference type="InterPro" id="IPR017871">
    <property type="entry name" value="ABC_transporter-like_CS"/>
</dbReference>
<comment type="similarity">
    <text evidence="1">Belongs to the ABC transporter superfamily.</text>
</comment>
<dbReference type="SUPFAM" id="SSF52540">
    <property type="entry name" value="P-loop containing nucleoside triphosphate hydrolases"/>
    <property type="match status" value="1"/>
</dbReference>
<dbReference type="GO" id="GO:0016887">
    <property type="term" value="F:ATP hydrolysis activity"/>
    <property type="evidence" value="ECO:0007669"/>
    <property type="project" value="InterPro"/>
</dbReference>
<keyword evidence="2" id="KW-0813">Transport</keyword>
<keyword evidence="4" id="KW-0067">ATP-binding</keyword>
<dbReference type="SMART" id="SM00382">
    <property type="entry name" value="AAA"/>
    <property type="match status" value="1"/>
</dbReference>
<dbReference type="InterPro" id="IPR027417">
    <property type="entry name" value="P-loop_NTPase"/>
</dbReference>
<dbReference type="Pfam" id="PF08352">
    <property type="entry name" value="oligo_HPY"/>
    <property type="match status" value="1"/>
</dbReference>
<sequence length="306" mass="33557">VIGTVTGLVKAVDGIDIRIEAGKTLGIVGESGCGKTTLMRTLLRLVDATAGSVILSDQLGGDFASNRLEELSHAELRSFRRQVGIVFQDPMGALNPRMLIKDIVSEPLIIHGRTGNIRKRVTELLETVGLGGEHLYRYPHEFSGGQRQRIVIARALALEPKILILDEPTSALDVSVQARILNLLNDLQEKFELTYIFISHDLSVIEHMCDRVAVMYLGKIVEEAEAETLFSNPRHPYTQALVSAIPSFDPAMRQERIVLEGDVPSPAAPPSGCHFHPRCPIAVASCATEYPVLRKHEDCSVACHLV</sequence>
<reference evidence="6" key="1">
    <citation type="submission" date="2018-05" db="EMBL/GenBank/DDBJ databases">
        <authorList>
            <person name="Lanie J.A."/>
            <person name="Ng W.-L."/>
            <person name="Kazmierczak K.M."/>
            <person name="Andrzejewski T.M."/>
            <person name="Davidsen T.M."/>
            <person name="Wayne K.J."/>
            <person name="Tettelin H."/>
            <person name="Glass J.I."/>
            <person name="Rusch D."/>
            <person name="Podicherti R."/>
            <person name="Tsui H.-C.T."/>
            <person name="Winkler M.E."/>
        </authorList>
    </citation>
    <scope>NUCLEOTIDE SEQUENCE</scope>
</reference>
<dbReference type="InterPro" id="IPR050319">
    <property type="entry name" value="ABC_transp_ATP-bind"/>
</dbReference>
<dbReference type="EMBL" id="UINC01002373">
    <property type="protein sequence ID" value="SUZ96002.1"/>
    <property type="molecule type" value="Genomic_DNA"/>
</dbReference>
<organism evidence="6">
    <name type="scientific">marine metagenome</name>
    <dbReference type="NCBI Taxonomy" id="408172"/>
    <lineage>
        <taxon>unclassified sequences</taxon>
        <taxon>metagenomes</taxon>
        <taxon>ecological metagenomes</taxon>
    </lineage>
</organism>
<evidence type="ECO:0000256" key="4">
    <source>
        <dbReference type="ARBA" id="ARBA00022840"/>
    </source>
</evidence>
<dbReference type="PROSITE" id="PS00211">
    <property type="entry name" value="ABC_TRANSPORTER_1"/>
    <property type="match status" value="1"/>
</dbReference>
<gene>
    <name evidence="6" type="ORF">METZ01_LOCUS48856</name>
</gene>
<evidence type="ECO:0000259" key="5">
    <source>
        <dbReference type="PROSITE" id="PS50893"/>
    </source>
</evidence>
<dbReference type="GO" id="GO:0005524">
    <property type="term" value="F:ATP binding"/>
    <property type="evidence" value="ECO:0007669"/>
    <property type="project" value="UniProtKB-KW"/>
</dbReference>
<accession>A0A381RVW0</accession>
<dbReference type="PANTHER" id="PTHR43776">
    <property type="entry name" value="TRANSPORT ATP-BINDING PROTEIN"/>
    <property type="match status" value="1"/>
</dbReference>
<dbReference type="GO" id="GO:0055085">
    <property type="term" value="P:transmembrane transport"/>
    <property type="evidence" value="ECO:0007669"/>
    <property type="project" value="UniProtKB-ARBA"/>
</dbReference>